<dbReference type="Gene3D" id="1.20.1250.10">
    <property type="match status" value="1"/>
</dbReference>
<feature type="signal peptide" evidence="1">
    <location>
        <begin position="1"/>
        <end position="20"/>
    </location>
</feature>
<accession>A0AA88N5A9</accession>
<evidence type="ECO:0000313" key="3">
    <source>
        <dbReference type="Proteomes" id="UP001187415"/>
    </source>
</evidence>
<reference evidence="2" key="1">
    <citation type="submission" date="2023-07" db="EMBL/GenBank/DDBJ databases">
        <title>Chromosome-level Genome Assembly of Striped Snakehead (Channa striata).</title>
        <authorList>
            <person name="Liu H."/>
        </authorList>
    </citation>
    <scope>NUCLEOTIDE SEQUENCE</scope>
    <source>
        <strain evidence="2">Gz</strain>
        <tissue evidence="2">Muscle</tissue>
    </source>
</reference>
<dbReference type="EMBL" id="JAUPFM010000005">
    <property type="protein sequence ID" value="KAK2851795.1"/>
    <property type="molecule type" value="Genomic_DNA"/>
</dbReference>
<keyword evidence="3" id="KW-1185">Reference proteome</keyword>
<dbReference type="Proteomes" id="UP001187415">
    <property type="component" value="Unassembled WGS sequence"/>
</dbReference>
<gene>
    <name evidence="2" type="ORF">Q5P01_008071</name>
</gene>
<protein>
    <submittedName>
        <fullName evidence="2">Uncharacterized protein</fullName>
    </submittedName>
</protein>
<evidence type="ECO:0000256" key="1">
    <source>
        <dbReference type="SAM" id="SignalP"/>
    </source>
</evidence>
<evidence type="ECO:0000313" key="2">
    <source>
        <dbReference type="EMBL" id="KAK2851795.1"/>
    </source>
</evidence>
<comment type="caution">
    <text evidence="2">The sequence shown here is derived from an EMBL/GenBank/DDBJ whole genome shotgun (WGS) entry which is preliminary data.</text>
</comment>
<keyword evidence="1" id="KW-0732">Signal</keyword>
<proteinExistence type="predicted"/>
<name>A0AA88N5A9_CHASR</name>
<dbReference type="AlphaFoldDB" id="A0AA88N5A9"/>
<sequence length="206" mass="22312">MDLSPATFAALCLLLASASGAPAGSSRPDGCADVQKSSLELNHVAKLVSVQARNGSQRVIDFSTSLAWMEAKDMCDPGTLKQDSASCIGKILDVLKSYSAAIERIAEFPVCSNYATKVKPVMLKLQRDMNACVKSRGGTHRQEASQLSNEVPQSIYRWQEPLLCHYTLDRLFSFSIFTARVFAVGDPAGHTEGSAQRCTSSLFTDK</sequence>
<dbReference type="InterPro" id="IPR009079">
    <property type="entry name" value="4_helix_cytokine-like_core"/>
</dbReference>
<organism evidence="2 3">
    <name type="scientific">Channa striata</name>
    <name type="common">Snakehead murrel</name>
    <name type="synonym">Ophicephalus striatus</name>
    <dbReference type="NCBI Taxonomy" id="64152"/>
    <lineage>
        <taxon>Eukaryota</taxon>
        <taxon>Metazoa</taxon>
        <taxon>Chordata</taxon>
        <taxon>Craniata</taxon>
        <taxon>Vertebrata</taxon>
        <taxon>Euteleostomi</taxon>
        <taxon>Actinopterygii</taxon>
        <taxon>Neopterygii</taxon>
        <taxon>Teleostei</taxon>
        <taxon>Neoteleostei</taxon>
        <taxon>Acanthomorphata</taxon>
        <taxon>Anabantaria</taxon>
        <taxon>Anabantiformes</taxon>
        <taxon>Channoidei</taxon>
        <taxon>Channidae</taxon>
        <taxon>Channa</taxon>
    </lineage>
</organism>
<feature type="chain" id="PRO_5041720381" evidence="1">
    <location>
        <begin position="21"/>
        <end position="206"/>
    </location>
</feature>